<sequence length="205" mass="22915">MFSFRHPASLATLLFGFLLAAPAALAHPHVWVDYTVTGLFTGKTLTALREEWHFDEDFSATVLHDILGEKTAKKAAPPFSAAEIRALHDKAFENLKDYHYFHHVWIDGQAMTAGRVRDFTARRDGDRLVYAFTYDLSQPVDPAAVQVEIGIWDDSYYVDVGPVEHRVATGLENPPAPTCRIAIAPDKTRPIYFGSVFPPTIRIAC</sequence>
<comment type="caution">
    <text evidence="2">The sequence shown here is derived from an EMBL/GenBank/DDBJ whole genome shotgun (WGS) entry which is preliminary data.</text>
</comment>
<protein>
    <submittedName>
        <fullName evidence="2">DUF1007 family protein</fullName>
    </submittedName>
</protein>
<dbReference type="EMBL" id="JBHRYJ010000001">
    <property type="protein sequence ID" value="MFC3675406.1"/>
    <property type="molecule type" value="Genomic_DNA"/>
</dbReference>
<name>A0ABV7VFK6_9PROT</name>
<proteinExistence type="predicted"/>
<keyword evidence="1" id="KW-0732">Signal</keyword>
<dbReference type="Pfam" id="PF06226">
    <property type="entry name" value="DUF1007"/>
    <property type="match status" value="1"/>
</dbReference>
<feature type="chain" id="PRO_5045376964" evidence="1">
    <location>
        <begin position="27"/>
        <end position="205"/>
    </location>
</feature>
<reference evidence="3" key="1">
    <citation type="journal article" date="2019" name="Int. J. Syst. Evol. Microbiol.">
        <title>The Global Catalogue of Microorganisms (GCM) 10K type strain sequencing project: providing services to taxonomists for standard genome sequencing and annotation.</title>
        <authorList>
            <consortium name="The Broad Institute Genomics Platform"/>
            <consortium name="The Broad Institute Genome Sequencing Center for Infectious Disease"/>
            <person name="Wu L."/>
            <person name="Ma J."/>
        </authorList>
    </citation>
    <scope>NUCLEOTIDE SEQUENCE [LARGE SCALE GENOMIC DNA]</scope>
    <source>
        <strain evidence="3">KCTC 42182</strain>
    </source>
</reference>
<accession>A0ABV7VFK6</accession>
<dbReference type="Proteomes" id="UP001595711">
    <property type="component" value="Unassembled WGS sequence"/>
</dbReference>
<gene>
    <name evidence="2" type="ORF">ACFOOQ_07620</name>
</gene>
<dbReference type="InterPro" id="IPR010412">
    <property type="entry name" value="DUF1007"/>
</dbReference>
<evidence type="ECO:0000256" key="1">
    <source>
        <dbReference type="SAM" id="SignalP"/>
    </source>
</evidence>
<organism evidence="2 3">
    <name type="scientific">Ferrovibrio xuzhouensis</name>
    <dbReference type="NCBI Taxonomy" id="1576914"/>
    <lineage>
        <taxon>Bacteria</taxon>
        <taxon>Pseudomonadati</taxon>
        <taxon>Pseudomonadota</taxon>
        <taxon>Alphaproteobacteria</taxon>
        <taxon>Rhodospirillales</taxon>
        <taxon>Rhodospirillaceae</taxon>
        <taxon>Ferrovibrio</taxon>
    </lineage>
</organism>
<evidence type="ECO:0000313" key="3">
    <source>
        <dbReference type="Proteomes" id="UP001595711"/>
    </source>
</evidence>
<dbReference type="RefSeq" id="WP_379723922.1">
    <property type="nucleotide sequence ID" value="NZ_JBHRYJ010000001.1"/>
</dbReference>
<feature type="signal peptide" evidence="1">
    <location>
        <begin position="1"/>
        <end position="26"/>
    </location>
</feature>
<evidence type="ECO:0000313" key="2">
    <source>
        <dbReference type="EMBL" id="MFC3675406.1"/>
    </source>
</evidence>
<keyword evidence="3" id="KW-1185">Reference proteome</keyword>